<dbReference type="AlphaFoldDB" id="A0A8T3VHI4"/>
<evidence type="ECO:0000256" key="1">
    <source>
        <dbReference type="SAM" id="MobiDB-lite"/>
    </source>
</evidence>
<reference evidence="4" key="1">
    <citation type="submission" date="2019-04" db="EMBL/GenBank/DDBJ databases">
        <title>Evolution of Biomass-Degrading Anaerobic Consortia Revealed by Metagenomics.</title>
        <authorList>
            <person name="Peng X."/>
        </authorList>
    </citation>
    <scope>NUCLEOTIDE SEQUENCE</scope>
    <source>
        <strain evidence="4">SIG13</strain>
    </source>
</reference>
<gene>
    <name evidence="4" type="ORF">E7Z74_06830</name>
</gene>
<feature type="compositionally biased region" description="Basic and acidic residues" evidence="1">
    <location>
        <begin position="176"/>
        <end position="199"/>
    </location>
</feature>
<keyword evidence="2" id="KW-0472">Membrane</keyword>
<keyword evidence="2" id="KW-1133">Transmembrane helix</keyword>
<dbReference type="Pfam" id="PF13240">
    <property type="entry name" value="Zn_Ribbon_1"/>
    <property type="match status" value="1"/>
</dbReference>
<evidence type="ECO:0000313" key="5">
    <source>
        <dbReference type="Proteomes" id="UP000713479"/>
    </source>
</evidence>
<comment type="caution">
    <text evidence="4">The sequence shown here is derived from an EMBL/GenBank/DDBJ whole genome shotgun (WGS) entry which is preliminary data.</text>
</comment>
<feature type="compositionally biased region" description="Low complexity" evidence="1">
    <location>
        <begin position="155"/>
        <end position="175"/>
    </location>
</feature>
<feature type="domain" description="Zinc-ribbon" evidence="3">
    <location>
        <begin position="2"/>
        <end position="23"/>
    </location>
</feature>
<dbReference type="EMBL" id="SUTF01000007">
    <property type="protein sequence ID" value="MBE6510964.1"/>
    <property type="molecule type" value="Genomic_DNA"/>
</dbReference>
<sequence length="241" mass="26100">MKCKNCGQENTDDSKFCSSCGQMLKNTTESKNMILALVISFILTGLGIAYAGNRKKGIIIFVIGIIFTLLGRTVPLFAVIGILIWAYGLYCTYNEIKIANGDSNPNLIEDWKGWNTNKKIISAIVMLIIVLIVVSTVIGAFAPKTTHEIKDTTPSNSNYSSISSSSDGGYSSSSSDGHDVSYHYDGKEGSSDTHGKVYDDGSVESHQTGHTKYGDYQIDSYMDSDGNVHGSVQTGGKTYRV</sequence>
<feature type="transmembrane region" description="Helical" evidence="2">
    <location>
        <begin position="58"/>
        <end position="87"/>
    </location>
</feature>
<evidence type="ECO:0000259" key="3">
    <source>
        <dbReference type="Pfam" id="PF13240"/>
    </source>
</evidence>
<feature type="region of interest" description="Disordered" evidence="1">
    <location>
        <begin position="152"/>
        <end position="217"/>
    </location>
</feature>
<evidence type="ECO:0000313" key="4">
    <source>
        <dbReference type="EMBL" id="MBE6510964.1"/>
    </source>
</evidence>
<proteinExistence type="predicted"/>
<protein>
    <submittedName>
        <fullName evidence="4">Zinc ribbon domain-containing protein</fullName>
    </submittedName>
</protein>
<dbReference type="Proteomes" id="UP000713479">
    <property type="component" value="Unassembled WGS sequence"/>
</dbReference>
<organism evidence="4 5">
    <name type="scientific">Methanobrevibacter millerae</name>
    <dbReference type="NCBI Taxonomy" id="230361"/>
    <lineage>
        <taxon>Archaea</taxon>
        <taxon>Methanobacteriati</taxon>
        <taxon>Methanobacteriota</taxon>
        <taxon>Methanomada group</taxon>
        <taxon>Methanobacteria</taxon>
        <taxon>Methanobacteriales</taxon>
        <taxon>Methanobacteriaceae</taxon>
        <taxon>Methanobrevibacter</taxon>
    </lineage>
</organism>
<evidence type="ECO:0000256" key="2">
    <source>
        <dbReference type="SAM" id="Phobius"/>
    </source>
</evidence>
<accession>A0A8T3VHI4</accession>
<feature type="transmembrane region" description="Helical" evidence="2">
    <location>
        <begin position="120"/>
        <end position="142"/>
    </location>
</feature>
<feature type="transmembrane region" description="Helical" evidence="2">
    <location>
        <begin position="33"/>
        <end position="51"/>
    </location>
</feature>
<dbReference type="InterPro" id="IPR026870">
    <property type="entry name" value="Zinc_ribbon_dom"/>
</dbReference>
<keyword evidence="2" id="KW-0812">Transmembrane</keyword>
<name>A0A8T3VHI4_9EURY</name>